<gene>
    <name evidence="3" type="ORF">GJV26_18120</name>
</gene>
<dbReference type="OrthoDB" id="193898at2"/>
<feature type="transmembrane region" description="Helical" evidence="1">
    <location>
        <begin position="21"/>
        <end position="44"/>
    </location>
</feature>
<feature type="domain" description="CAAX prenyl protease 2/Lysostaphin resistance protein A-like" evidence="2">
    <location>
        <begin position="137"/>
        <end position="221"/>
    </location>
</feature>
<keyword evidence="1" id="KW-1133">Transmembrane helix</keyword>
<keyword evidence="3" id="KW-0378">Hydrolase</keyword>
<dbReference type="PANTHER" id="PTHR39430">
    <property type="entry name" value="MEMBRANE-ASSOCIATED PROTEASE-RELATED"/>
    <property type="match status" value="1"/>
</dbReference>
<evidence type="ECO:0000313" key="3">
    <source>
        <dbReference type="EMBL" id="MUI14361.1"/>
    </source>
</evidence>
<evidence type="ECO:0000259" key="2">
    <source>
        <dbReference type="Pfam" id="PF02517"/>
    </source>
</evidence>
<protein>
    <submittedName>
        <fullName evidence="3">CPBP family intramembrane metalloprotease</fullName>
    </submittedName>
</protein>
<feature type="transmembrane region" description="Helical" evidence="1">
    <location>
        <begin position="95"/>
        <end position="118"/>
    </location>
</feature>
<accession>A0A6I3XL38</accession>
<sequence length="287" mass="30683">MNTAPFPASSPSPRPSLGRRLLANAFVRTLLAILSVLVPMAVTLGLSEIVPKPYRSGWPLLLAACAIVAGYRLYVRKIEKRDVTELSLAGARGELFAGLGLGALLMATCSVLLLAGSIYTYTGMAHWSALLKPLPEQVFVAFLEELLFRAVLFRLLEKSWGTSVALAVSTLLFIAAHLPSEHISLLGVLATAVASAALSAGYIATRRLWVPIGMHFAWNYLFDAVFSIPVSGHPANGWIQVRASGPEWLSGGGYGVEGSIVAVLAWGAAAIVLLVAARRRNQWLARP</sequence>
<organism evidence="3 4">
    <name type="scientific">Pseudoduganella dura</name>
    <dbReference type="NCBI Taxonomy" id="321982"/>
    <lineage>
        <taxon>Bacteria</taxon>
        <taxon>Pseudomonadati</taxon>
        <taxon>Pseudomonadota</taxon>
        <taxon>Betaproteobacteria</taxon>
        <taxon>Burkholderiales</taxon>
        <taxon>Oxalobacteraceae</taxon>
        <taxon>Telluria group</taxon>
        <taxon>Pseudoduganella</taxon>
    </lineage>
</organism>
<evidence type="ECO:0000313" key="4">
    <source>
        <dbReference type="Proteomes" id="UP000431684"/>
    </source>
</evidence>
<keyword evidence="3" id="KW-0645">Protease</keyword>
<feature type="transmembrane region" description="Helical" evidence="1">
    <location>
        <begin position="185"/>
        <end position="205"/>
    </location>
</feature>
<dbReference type="GO" id="GO:0006508">
    <property type="term" value="P:proteolysis"/>
    <property type="evidence" value="ECO:0007669"/>
    <property type="project" value="UniProtKB-KW"/>
</dbReference>
<keyword evidence="1" id="KW-0812">Transmembrane</keyword>
<feature type="transmembrane region" description="Helical" evidence="1">
    <location>
        <begin position="163"/>
        <end position="179"/>
    </location>
</feature>
<dbReference type="EMBL" id="WNWM01000002">
    <property type="protein sequence ID" value="MUI14361.1"/>
    <property type="molecule type" value="Genomic_DNA"/>
</dbReference>
<feature type="transmembrane region" description="Helical" evidence="1">
    <location>
        <begin position="259"/>
        <end position="277"/>
    </location>
</feature>
<dbReference type="PANTHER" id="PTHR39430:SF1">
    <property type="entry name" value="PROTEASE"/>
    <property type="match status" value="1"/>
</dbReference>
<proteinExistence type="predicted"/>
<feature type="transmembrane region" description="Helical" evidence="1">
    <location>
        <begin position="138"/>
        <end position="156"/>
    </location>
</feature>
<feature type="transmembrane region" description="Helical" evidence="1">
    <location>
        <begin position="217"/>
        <end position="239"/>
    </location>
</feature>
<keyword evidence="3" id="KW-0482">Metalloprotease</keyword>
<feature type="transmembrane region" description="Helical" evidence="1">
    <location>
        <begin position="56"/>
        <end position="74"/>
    </location>
</feature>
<comment type="caution">
    <text evidence="3">The sequence shown here is derived from an EMBL/GenBank/DDBJ whole genome shotgun (WGS) entry which is preliminary data.</text>
</comment>
<dbReference type="AlphaFoldDB" id="A0A6I3XL38"/>
<dbReference type="GO" id="GO:0004175">
    <property type="term" value="F:endopeptidase activity"/>
    <property type="evidence" value="ECO:0007669"/>
    <property type="project" value="UniProtKB-ARBA"/>
</dbReference>
<dbReference type="RefSeq" id="WP_155710065.1">
    <property type="nucleotide sequence ID" value="NZ_BMWU01000031.1"/>
</dbReference>
<dbReference type="GO" id="GO:0008237">
    <property type="term" value="F:metallopeptidase activity"/>
    <property type="evidence" value="ECO:0007669"/>
    <property type="project" value="UniProtKB-KW"/>
</dbReference>
<evidence type="ECO:0000256" key="1">
    <source>
        <dbReference type="SAM" id="Phobius"/>
    </source>
</evidence>
<keyword evidence="1" id="KW-0472">Membrane</keyword>
<dbReference type="Pfam" id="PF02517">
    <property type="entry name" value="Rce1-like"/>
    <property type="match status" value="1"/>
</dbReference>
<dbReference type="Proteomes" id="UP000431684">
    <property type="component" value="Unassembled WGS sequence"/>
</dbReference>
<dbReference type="GO" id="GO:0080120">
    <property type="term" value="P:CAAX-box protein maturation"/>
    <property type="evidence" value="ECO:0007669"/>
    <property type="project" value="UniProtKB-ARBA"/>
</dbReference>
<keyword evidence="4" id="KW-1185">Reference proteome</keyword>
<reference evidence="3 4" key="1">
    <citation type="submission" date="2019-11" db="EMBL/GenBank/DDBJ databases">
        <title>Draft Genome Sequences of Six Type Strains of the Genus Massilia.</title>
        <authorList>
            <person name="Miess H."/>
            <person name="Frediansyah A."/>
            <person name="Goeker M."/>
            <person name="Gross H."/>
        </authorList>
    </citation>
    <scope>NUCLEOTIDE SEQUENCE [LARGE SCALE GENOMIC DNA]</scope>
    <source>
        <strain evidence="3 4">DSM 17513</strain>
    </source>
</reference>
<name>A0A6I3XL38_9BURK</name>
<dbReference type="InterPro" id="IPR003675">
    <property type="entry name" value="Rce1/LyrA-like_dom"/>
</dbReference>